<dbReference type="InterPro" id="IPR011856">
    <property type="entry name" value="tRNA_endonuc-like_dom_sf"/>
</dbReference>
<dbReference type="PANTHER" id="PTHR34039:SF1">
    <property type="entry name" value="UPF0102 PROTEIN YRAN"/>
    <property type="match status" value="1"/>
</dbReference>
<comment type="caution">
    <text evidence="3">The sequence shown here is derived from an EMBL/GenBank/DDBJ whole genome shotgun (WGS) entry which is preliminary data.</text>
</comment>
<dbReference type="OrthoDB" id="9812968at2"/>
<evidence type="ECO:0000256" key="1">
    <source>
        <dbReference type="ARBA" id="ARBA00006738"/>
    </source>
</evidence>
<proteinExistence type="inferred from homology"/>
<dbReference type="Proteomes" id="UP000196086">
    <property type="component" value="Unassembled WGS sequence"/>
</dbReference>
<accession>A0A1Z5YYE2</accession>
<dbReference type="HAMAP" id="MF_00048">
    <property type="entry name" value="UPF0102"/>
    <property type="match status" value="1"/>
</dbReference>
<dbReference type="InterPro" id="IPR003509">
    <property type="entry name" value="UPF0102_YraN-like"/>
</dbReference>
<organism evidence="3 4">
    <name type="scientific">Acetobacter cibinongensis</name>
    <dbReference type="NCBI Taxonomy" id="146475"/>
    <lineage>
        <taxon>Bacteria</taxon>
        <taxon>Pseudomonadati</taxon>
        <taxon>Pseudomonadota</taxon>
        <taxon>Alphaproteobacteria</taxon>
        <taxon>Acetobacterales</taxon>
        <taxon>Acetobacteraceae</taxon>
        <taxon>Acetobacter</taxon>
    </lineage>
</organism>
<dbReference type="EMBL" id="JOMQ01000005">
    <property type="protein sequence ID" value="OUJ04316.1"/>
    <property type="molecule type" value="Genomic_DNA"/>
</dbReference>
<evidence type="ECO:0000313" key="4">
    <source>
        <dbReference type="Proteomes" id="UP000196086"/>
    </source>
</evidence>
<dbReference type="Gene3D" id="3.40.1350.10">
    <property type="match status" value="1"/>
</dbReference>
<dbReference type="AlphaFoldDB" id="A0A1Z5YYE2"/>
<protein>
    <recommendedName>
        <fullName evidence="2">UPF0102 protein HK14_10440</fullName>
    </recommendedName>
</protein>
<dbReference type="Pfam" id="PF02021">
    <property type="entry name" value="UPF0102"/>
    <property type="match status" value="1"/>
</dbReference>
<dbReference type="SUPFAM" id="SSF52980">
    <property type="entry name" value="Restriction endonuclease-like"/>
    <property type="match status" value="1"/>
</dbReference>
<evidence type="ECO:0000313" key="3">
    <source>
        <dbReference type="EMBL" id="OUJ04316.1"/>
    </source>
</evidence>
<gene>
    <name evidence="3" type="ORF">HK14_10440</name>
</gene>
<name>A0A1Z5YYE2_9PROT</name>
<dbReference type="InterPro" id="IPR011335">
    <property type="entry name" value="Restrct_endonuc-II-like"/>
</dbReference>
<evidence type="ECO:0000256" key="2">
    <source>
        <dbReference type="HAMAP-Rule" id="MF_00048"/>
    </source>
</evidence>
<comment type="similarity">
    <text evidence="1 2">Belongs to the UPF0102 family.</text>
</comment>
<reference evidence="3 4" key="1">
    <citation type="submission" date="2014-06" db="EMBL/GenBank/DDBJ databases">
        <authorList>
            <person name="Ju J."/>
            <person name="Zhang J."/>
        </authorList>
    </citation>
    <scope>NUCLEOTIDE SEQUENCE [LARGE SCALE GENOMIC DNA]</scope>
    <source>
        <strain evidence="3 4">DsW_47</strain>
    </source>
</reference>
<dbReference type="PANTHER" id="PTHR34039">
    <property type="entry name" value="UPF0102 PROTEIN YRAN"/>
    <property type="match status" value="1"/>
</dbReference>
<sequence>MRQNIKWHDLPLSGRGIEILYTLPDKNTKQRERIQRLREVRGAHAYQVGVDAETRVKTMLLKSGWQILLERARTKRGEIDLVASKASILCFIEVKSRQTTSEALFALRPAQQKRLYNAAECLLAQHPTWSYDQMRFDLVTVDAAGKTTWLEDILRQM</sequence>
<dbReference type="GO" id="GO:0003676">
    <property type="term" value="F:nucleic acid binding"/>
    <property type="evidence" value="ECO:0007669"/>
    <property type="project" value="InterPro"/>
</dbReference>